<dbReference type="GO" id="GO:0015074">
    <property type="term" value="P:DNA integration"/>
    <property type="evidence" value="ECO:0007669"/>
    <property type="project" value="TreeGrafter"/>
</dbReference>
<dbReference type="GO" id="GO:0000729">
    <property type="term" value="P:DNA double-strand break processing"/>
    <property type="evidence" value="ECO:0007669"/>
    <property type="project" value="TreeGrafter"/>
</dbReference>
<dbReference type="GO" id="GO:0005634">
    <property type="term" value="C:nucleus"/>
    <property type="evidence" value="ECO:0007669"/>
    <property type="project" value="TreeGrafter"/>
</dbReference>
<protein>
    <submittedName>
        <fullName evidence="3">Histone-lysine N-methyltransferase SETMAR-like</fullName>
    </submittedName>
</protein>
<evidence type="ECO:0000259" key="1">
    <source>
        <dbReference type="Pfam" id="PF17906"/>
    </source>
</evidence>
<dbReference type="GO" id="GO:0035861">
    <property type="term" value="C:site of double-strand break"/>
    <property type="evidence" value="ECO:0007669"/>
    <property type="project" value="TreeGrafter"/>
</dbReference>
<dbReference type="GO" id="GO:0044774">
    <property type="term" value="P:mitotic DNA integrity checkpoint signaling"/>
    <property type="evidence" value="ECO:0007669"/>
    <property type="project" value="TreeGrafter"/>
</dbReference>
<dbReference type="GO" id="GO:0046975">
    <property type="term" value="F:histone H3K36 methyltransferase activity"/>
    <property type="evidence" value="ECO:0007669"/>
    <property type="project" value="TreeGrafter"/>
</dbReference>
<dbReference type="PANTHER" id="PTHR46060">
    <property type="entry name" value="MARINER MOS1 TRANSPOSASE-LIKE PROTEIN"/>
    <property type="match status" value="1"/>
</dbReference>
<sequence>MDNQTFYIHFVMFFLKINKCENAAITFKNICKVCDDAAGESTVRSWFAKFKTGEFSLEDDSRSGRSSKLDVDVLKAKIEENSNIKTRDLAEELKVLQSMADEHLVKLGYISCYNVMGPSQTLRKGLLGAVFCL</sequence>
<dbReference type="GO" id="GO:0000793">
    <property type="term" value="C:condensed chromosome"/>
    <property type="evidence" value="ECO:0007669"/>
    <property type="project" value="TreeGrafter"/>
</dbReference>
<evidence type="ECO:0000313" key="2">
    <source>
        <dbReference type="Proteomes" id="UP000515154"/>
    </source>
</evidence>
<dbReference type="GO" id="GO:0003697">
    <property type="term" value="F:single-stranded DNA binding"/>
    <property type="evidence" value="ECO:0007669"/>
    <property type="project" value="TreeGrafter"/>
</dbReference>
<dbReference type="Proteomes" id="UP000515154">
    <property type="component" value="Linkage group LG28"/>
</dbReference>
<organism evidence="2 3">
    <name type="scientific">Octopus sinensis</name>
    <name type="common">East Asian common octopus</name>
    <dbReference type="NCBI Taxonomy" id="2607531"/>
    <lineage>
        <taxon>Eukaryota</taxon>
        <taxon>Metazoa</taxon>
        <taxon>Spiralia</taxon>
        <taxon>Lophotrochozoa</taxon>
        <taxon>Mollusca</taxon>
        <taxon>Cephalopoda</taxon>
        <taxon>Coleoidea</taxon>
        <taxon>Octopodiformes</taxon>
        <taxon>Octopoda</taxon>
        <taxon>Incirrata</taxon>
        <taxon>Octopodidae</taxon>
        <taxon>Octopus</taxon>
    </lineage>
</organism>
<keyword evidence="2" id="KW-1185">Reference proteome</keyword>
<dbReference type="GO" id="GO:0000014">
    <property type="term" value="F:single-stranded DNA endodeoxyribonuclease activity"/>
    <property type="evidence" value="ECO:0007669"/>
    <property type="project" value="TreeGrafter"/>
</dbReference>
<dbReference type="Pfam" id="PF17906">
    <property type="entry name" value="HTH_48"/>
    <property type="match status" value="1"/>
</dbReference>
<accession>A0A6P7TLL0</accession>
<dbReference type="GO" id="GO:0044547">
    <property type="term" value="F:DNA topoisomerase binding"/>
    <property type="evidence" value="ECO:0007669"/>
    <property type="project" value="TreeGrafter"/>
</dbReference>
<dbReference type="Gene3D" id="1.10.10.1450">
    <property type="match status" value="1"/>
</dbReference>
<dbReference type="AlphaFoldDB" id="A0A6P7TLL0"/>
<dbReference type="GO" id="GO:0031297">
    <property type="term" value="P:replication fork processing"/>
    <property type="evidence" value="ECO:0007669"/>
    <property type="project" value="TreeGrafter"/>
</dbReference>
<reference evidence="3" key="1">
    <citation type="submission" date="2025-08" db="UniProtKB">
        <authorList>
            <consortium name="RefSeq"/>
        </authorList>
    </citation>
    <scope>IDENTIFICATION</scope>
</reference>
<dbReference type="InterPro" id="IPR041426">
    <property type="entry name" value="Mos1_HTH"/>
</dbReference>
<proteinExistence type="predicted"/>
<dbReference type="GO" id="GO:0042800">
    <property type="term" value="F:histone H3K4 methyltransferase activity"/>
    <property type="evidence" value="ECO:0007669"/>
    <property type="project" value="TreeGrafter"/>
</dbReference>
<dbReference type="KEGG" id="osn:115225625"/>
<dbReference type="GO" id="GO:0003690">
    <property type="term" value="F:double-stranded DNA binding"/>
    <property type="evidence" value="ECO:0007669"/>
    <property type="project" value="TreeGrafter"/>
</dbReference>
<name>A0A6P7TLL0_9MOLL</name>
<feature type="domain" description="Mos1 transposase HTH" evidence="1">
    <location>
        <begin position="13"/>
        <end position="54"/>
    </location>
</feature>
<dbReference type="GO" id="GO:0006303">
    <property type="term" value="P:double-strand break repair via nonhomologous end joining"/>
    <property type="evidence" value="ECO:0007669"/>
    <property type="project" value="TreeGrafter"/>
</dbReference>
<gene>
    <name evidence="3" type="primary">LOC115225625</name>
</gene>
<dbReference type="InterPro" id="IPR052709">
    <property type="entry name" value="Transposase-MT_Hybrid"/>
</dbReference>
<evidence type="ECO:0000313" key="3">
    <source>
        <dbReference type="RefSeq" id="XP_029652403.1"/>
    </source>
</evidence>
<dbReference type="RefSeq" id="XP_029652403.1">
    <property type="nucleotide sequence ID" value="XM_029796543.1"/>
</dbReference>
<dbReference type="PANTHER" id="PTHR46060:SF2">
    <property type="entry name" value="HISTONE-LYSINE N-METHYLTRANSFERASE SETMAR"/>
    <property type="match status" value="1"/>
</dbReference>